<dbReference type="NCBIfam" id="NF011007">
    <property type="entry name" value="PRK14433.1"/>
    <property type="match status" value="1"/>
</dbReference>
<dbReference type="RefSeq" id="WP_013683439.1">
    <property type="nucleotide sequence ID" value="NC_015320.1"/>
</dbReference>
<name>F2KRK2_ARCVS</name>
<comment type="catalytic activity">
    <reaction evidence="1 2">
        <text>an acyl phosphate + H2O = a carboxylate + phosphate + H(+)</text>
        <dbReference type="Rhea" id="RHEA:14965"/>
        <dbReference type="ChEBI" id="CHEBI:15377"/>
        <dbReference type="ChEBI" id="CHEBI:15378"/>
        <dbReference type="ChEBI" id="CHEBI:29067"/>
        <dbReference type="ChEBI" id="CHEBI:43474"/>
        <dbReference type="ChEBI" id="CHEBI:59918"/>
        <dbReference type="EC" id="3.6.1.7"/>
    </reaction>
</comment>
<organism evidence="5 6">
    <name type="scientific">Archaeoglobus veneficus (strain DSM 11195 / SNP6)</name>
    <dbReference type="NCBI Taxonomy" id="693661"/>
    <lineage>
        <taxon>Archaea</taxon>
        <taxon>Methanobacteriati</taxon>
        <taxon>Methanobacteriota</taxon>
        <taxon>Archaeoglobi</taxon>
        <taxon>Archaeoglobales</taxon>
        <taxon>Archaeoglobaceae</taxon>
        <taxon>Archaeoglobus</taxon>
    </lineage>
</organism>
<dbReference type="PROSITE" id="PS51160">
    <property type="entry name" value="ACYLPHOSPHATASE_3"/>
    <property type="match status" value="1"/>
</dbReference>
<dbReference type="PROSITE" id="PS00151">
    <property type="entry name" value="ACYLPHOSPHATASE_2"/>
    <property type="match status" value="1"/>
</dbReference>
<feature type="domain" description="Acylphosphatase-like" evidence="4">
    <location>
        <begin position="3"/>
        <end position="90"/>
    </location>
</feature>
<dbReference type="KEGG" id="ave:Arcve_0749"/>
<dbReference type="STRING" id="693661.Arcve_0749"/>
<dbReference type="Gene3D" id="3.30.70.100">
    <property type="match status" value="1"/>
</dbReference>
<dbReference type="eggNOG" id="arCOG01674">
    <property type="taxonomic scope" value="Archaea"/>
</dbReference>
<dbReference type="Proteomes" id="UP000008136">
    <property type="component" value="Chromosome"/>
</dbReference>
<dbReference type="AlphaFoldDB" id="F2KRK2"/>
<dbReference type="SUPFAM" id="SSF54975">
    <property type="entry name" value="Acylphosphatase/BLUF domain-like"/>
    <property type="match status" value="1"/>
</dbReference>
<evidence type="ECO:0000313" key="6">
    <source>
        <dbReference type="Proteomes" id="UP000008136"/>
    </source>
</evidence>
<dbReference type="PANTHER" id="PTHR47268">
    <property type="entry name" value="ACYLPHOSPHATASE"/>
    <property type="match status" value="1"/>
</dbReference>
<proteinExistence type="inferred from homology"/>
<dbReference type="InterPro" id="IPR001792">
    <property type="entry name" value="Acylphosphatase-like_dom"/>
</dbReference>
<dbReference type="PANTHER" id="PTHR47268:SF4">
    <property type="entry name" value="ACYLPHOSPHATASE"/>
    <property type="match status" value="1"/>
</dbReference>
<dbReference type="EMBL" id="CP002588">
    <property type="protein sequence ID" value="AEA46767.1"/>
    <property type="molecule type" value="Genomic_DNA"/>
</dbReference>
<dbReference type="InterPro" id="IPR020456">
    <property type="entry name" value="Acylphosphatase"/>
</dbReference>
<dbReference type="PROSITE" id="PS00150">
    <property type="entry name" value="ACYLPHOSPHATASE_1"/>
    <property type="match status" value="1"/>
</dbReference>
<evidence type="ECO:0000313" key="5">
    <source>
        <dbReference type="EMBL" id="AEA46767.1"/>
    </source>
</evidence>
<gene>
    <name evidence="5" type="ordered locus">Arcve_0749</name>
</gene>
<dbReference type="OrthoDB" id="6643at2157"/>
<accession>F2KRK2</accession>
<dbReference type="Pfam" id="PF00708">
    <property type="entry name" value="Acylphosphatase"/>
    <property type="match status" value="1"/>
</dbReference>
<evidence type="ECO:0000259" key="4">
    <source>
        <dbReference type="PROSITE" id="PS51160"/>
    </source>
</evidence>
<dbReference type="GeneID" id="10393850"/>
<protein>
    <recommendedName>
        <fullName evidence="1 2">Acylphosphatase</fullName>
        <ecNumber evidence="1 2">3.6.1.7</ecNumber>
    </recommendedName>
</protein>
<evidence type="ECO:0000256" key="2">
    <source>
        <dbReference type="RuleBase" id="RU000553"/>
    </source>
</evidence>
<keyword evidence="1 2" id="KW-0378">Hydrolase</keyword>
<dbReference type="InterPro" id="IPR017968">
    <property type="entry name" value="Acylphosphatase_CS"/>
</dbReference>
<feature type="active site" evidence="1">
    <location>
        <position position="18"/>
    </location>
</feature>
<evidence type="ECO:0000256" key="1">
    <source>
        <dbReference type="PROSITE-ProRule" id="PRU00520"/>
    </source>
</evidence>
<dbReference type="HOGENOM" id="CLU_141932_2_1_2"/>
<keyword evidence="6" id="KW-1185">Reference proteome</keyword>
<feature type="active site" evidence="1">
    <location>
        <position position="36"/>
    </location>
</feature>
<comment type="similarity">
    <text evidence="3">Belongs to the acylphosphatase family.</text>
</comment>
<dbReference type="NCBIfam" id="NF011009">
    <property type="entry name" value="PRK14435.1"/>
    <property type="match status" value="1"/>
</dbReference>
<dbReference type="GO" id="GO:0003998">
    <property type="term" value="F:acylphosphatase activity"/>
    <property type="evidence" value="ECO:0007669"/>
    <property type="project" value="UniProtKB-EC"/>
</dbReference>
<sequence>MKRITAYISGVVQGVGFRYFTRKVAKEMGVKGYVMNLSDGRVYIVAEGSEEQLEKFISTVRQGPLHAIVKGIEISEGEATGEFEDFKIRY</sequence>
<evidence type="ECO:0000256" key="3">
    <source>
        <dbReference type="RuleBase" id="RU004168"/>
    </source>
</evidence>
<dbReference type="InterPro" id="IPR036046">
    <property type="entry name" value="Acylphosphatase-like_dom_sf"/>
</dbReference>
<reference evidence="5 6" key="1">
    <citation type="submission" date="2011-03" db="EMBL/GenBank/DDBJ databases">
        <title>The complete genome of Archaeoglobus veneficus SNP6.</title>
        <authorList>
            <consortium name="US DOE Joint Genome Institute (JGI-PGF)"/>
            <person name="Lucas S."/>
            <person name="Copeland A."/>
            <person name="Lapidus A."/>
            <person name="Bruce D."/>
            <person name="Goodwin L."/>
            <person name="Pitluck S."/>
            <person name="Kyrpides N."/>
            <person name="Mavromatis K."/>
            <person name="Pagani I."/>
            <person name="Ivanova N."/>
            <person name="Mikhailova N."/>
            <person name="Lu M."/>
            <person name="Detter J.C."/>
            <person name="Tapia R."/>
            <person name="Han C."/>
            <person name="Land M."/>
            <person name="Hauser L."/>
            <person name="Markowitz V."/>
            <person name="Cheng J.-F."/>
            <person name="Hugenholtz P."/>
            <person name="Woyke T."/>
            <person name="Wu D."/>
            <person name="Spring S."/>
            <person name="Brambilla E."/>
            <person name="Klenk H.-P."/>
            <person name="Eisen J.A."/>
        </authorList>
    </citation>
    <scope>NUCLEOTIDE SEQUENCE [LARGE SCALE GENOMIC DNA]</scope>
    <source>
        <strain>SNP6</strain>
    </source>
</reference>
<dbReference type="EC" id="3.6.1.7" evidence="1 2"/>